<reference evidence="1" key="2">
    <citation type="journal article" date="2015" name="Fish Shellfish Immunol.">
        <title>Early steps in the European eel (Anguilla anguilla)-Vibrio vulnificus interaction in the gills: Role of the RtxA13 toxin.</title>
        <authorList>
            <person name="Callol A."/>
            <person name="Pajuelo D."/>
            <person name="Ebbesson L."/>
            <person name="Teles M."/>
            <person name="MacKenzie S."/>
            <person name="Amaro C."/>
        </authorList>
    </citation>
    <scope>NUCLEOTIDE SEQUENCE</scope>
</reference>
<dbReference type="EMBL" id="GBXM01077257">
    <property type="protein sequence ID" value="JAH31320.1"/>
    <property type="molecule type" value="Transcribed_RNA"/>
</dbReference>
<sequence>MNTVAALICCLVNNKGSEAQDRNARLTLNLDR</sequence>
<proteinExistence type="predicted"/>
<name>A0A0E9RSD3_ANGAN</name>
<evidence type="ECO:0000313" key="1">
    <source>
        <dbReference type="EMBL" id="JAH31320.1"/>
    </source>
</evidence>
<accession>A0A0E9RSD3</accession>
<protein>
    <submittedName>
        <fullName evidence="1">Uncharacterized protein</fullName>
    </submittedName>
</protein>
<dbReference type="AlphaFoldDB" id="A0A0E9RSD3"/>
<organism evidence="1">
    <name type="scientific">Anguilla anguilla</name>
    <name type="common">European freshwater eel</name>
    <name type="synonym">Muraena anguilla</name>
    <dbReference type="NCBI Taxonomy" id="7936"/>
    <lineage>
        <taxon>Eukaryota</taxon>
        <taxon>Metazoa</taxon>
        <taxon>Chordata</taxon>
        <taxon>Craniata</taxon>
        <taxon>Vertebrata</taxon>
        <taxon>Euteleostomi</taxon>
        <taxon>Actinopterygii</taxon>
        <taxon>Neopterygii</taxon>
        <taxon>Teleostei</taxon>
        <taxon>Anguilliformes</taxon>
        <taxon>Anguillidae</taxon>
        <taxon>Anguilla</taxon>
    </lineage>
</organism>
<reference evidence="1" key="1">
    <citation type="submission" date="2014-11" db="EMBL/GenBank/DDBJ databases">
        <authorList>
            <person name="Amaro Gonzalez C."/>
        </authorList>
    </citation>
    <scope>NUCLEOTIDE SEQUENCE</scope>
</reference>